<proteinExistence type="predicted"/>
<dbReference type="AlphaFoldDB" id="A0AAN7XFK4"/>
<protein>
    <submittedName>
        <fullName evidence="2">Uncharacterized protein</fullName>
    </submittedName>
</protein>
<sequence length="105" mass="12390">MLGCFYLLWRAETSNKECNYNVQRRHGNRQKEQSRGEEAAEEEGLRGALYRETFKDQPEVVQSDVSTRCLIHSQMSLIYHRLVIIVRHPRAGLFWTEEGRCYVIT</sequence>
<keyword evidence="3" id="KW-1185">Reference proteome</keyword>
<organism evidence="2 3">
    <name type="scientific">Eleginops maclovinus</name>
    <name type="common">Patagonian blennie</name>
    <name type="synonym">Eleginus maclovinus</name>
    <dbReference type="NCBI Taxonomy" id="56733"/>
    <lineage>
        <taxon>Eukaryota</taxon>
        <taxon>Metazoa</taxon>
        <taxon>Chordata</taxon>
        <taxon>Craniata</taxon>
        <taxon>Vertebrata</taxon>
        <taxon>Euteleostomi</taxon>
        <taxon>Actinopterygii</taxon>
        <taxon>Neopterygii</taxon>
        <taxon>Teleostei</taxon>
        <taxon>Neoteleostei</taxon>
        <taxon>Acanthomorphata</taxon>
        <taxon>Eupercaria</taxon>
        <taxon>Perciformes</taxon>
        <taxon>Notothenioidei</taxon>
        <taxon>Eleginopidae</taxon>
        <taxon>Eleginops</taxon>
    </lineage>
</organism>
<evidence type="ECO:0000313" key="3">
    <source>
        <dbReference type="Proteomes" id="UP001346869"/>
    </source>
</evidence>
<feature type="compositionally biased region" description="Basic and acidic residues" evidence="1">
    <location>
        <begin position="29"/>
        <end position="38"/>
    </location>
</feature>
<reference evidence="2 3" key="2">
    <citation type="journal article" date="2023" name="Mol. Biol. Evol.">
        <title>Genomics of Secondarily Temperate Adaptation in the Only Non-Antarctic Icefish.</title>
        <authorList>
            <person name="Rivera-Colon A.G."/>
            <person name="Rayamajhi N."/>
            <person name="Minhas B.F."/>
            <person name="Madrigal G."/>
            <person name="Bilyk K.T."/>
            <person name="Yoon V."/>
            <person name="Hune M."/>
            <person name="Gregory S."/>
            <person name="Cheng C.H.C."/>
            <person name="Catchen J.M."/>
        </authorList>
    </citation>
    <scope>NUCLEOTIDE SEQUENCE [LARGE SCALE GENOMIC DNA]</scope>
    <source>
        <strain evidence="2">JMC-PN-2008</strain>
    </source>
</reference>
<reference evidence="2 3" key="1">
    <citation type="journal article" date="2023" name="Genes (Basel)">
        <title>Chromosome-Level Genome Assembly and Circadian Gene Repertoire of the Patagonia Blennie Eleginops maclovinus-The Closest Ancestral Proxy of Antarctic Cryonotothenioids.</title>
        <authorList>
            <person name="Cheng C.C."/>
            <person name="Rivera-Colon A.G."/>
            <person name="Minhas B.F."/>
            <person name="Wilson L."/>
            <person name="Rayamajhi N."/>
            <person name="Vargas-Chacoff L."/>
            <person name="Catchen J.M."/>
        </authorList>
    </citation>
    <scope>NUCLEOTIDE SEQUENCE [LARGE SCALE GENOMIC DNA]</scope>
    <source>
        <strain evidence="2">JMC-PN-2008</strain>
    </source>
</reference>
<evidence type="ECO:0000313" key="2">
    <source>
        <dbReference type="EMBL" id="KAK5863401.1"/>
    </source>
</evidence>
<accession>A0AAN7XFK4</accession>
<dbReference type="Proteomes" id="UP001346869">
    <property type="component" value="Unassembled WGS sequence"/>
</dbReference>
<dbReference type="EMBL" id="JAUZQC010000011">
    <property type="protein sequence ID" value="KAK5863401.1"/>
    <property type="molecule type" value="Genomic_DNA"/>
</dbReference>
<name>A0AAN7XFK4_ELEMC</name>
<gene>
    <name evidence="2" type="ORF">PBY51_000431</name>
</gene>
<evidence type="ECO:0000256" key="1">
    <source>
        <dbReference type="SAM" id="MobiDB-lite"/>
    </source>
</evidence>
<feature type="region of interest" description="Disordered" evidence="1">
    <location>
        <begin position="24"/>
        <end position="44"/>
    </location>
</feature>
<comment type="caution">
    <text evidence="2">The sequence shown here is derived from an EMBL/GenBank/DDBJ whole genome shotgun (WGS) entry which is preliminary data.</text>
</comment>